<dbReference type="STRING" id="8078.ENSFHEP00000021864"/>
<dbReference type="InterPro" id="IPR036875">
    <property type="entry name" value="Znf_CCHC_sf"/>
</dbReference>
<dbReference type="InterPro" id="IPR042509">
    <property type="entry name" value="ZCCHC3"/>
</dbReference>
<evidence type="ECO:0000313" key="3">
    <source>
        <dbReference type="Ensembl" id="ENSFHEP00000021864.1"/>
    </source>
</evidence>
<dbReference type="Proteomes" id="UP000265000">
    <property type="component" value="Unplaced"/>
</dbReference>
<dbReference type="GO" id="GO:0008270">
    <property type="term" value="F:zinc ion binding"/>
    <property type="evidence" value="ECO:0007669"/>
    <property type="project" value="InterPro"/>
</dbReference>
<feature type="region of interest" description="Disordered" evidence="1">
    <location>
        <begin position="150"/>
        <end position="172"/>
    </location>
</feature>
<feature type="compositionally biased region" description="Basic and acidic residues" evidence="1">
    <location>
        <begin position="162"/>
        <end position="172"/>
    </location>
</feature>
<keyword evidence="4" id="KW-1185">Reference proteome</keyword>
<dbReference type="SUPFAM" id="SSF57756">
    <property type="entry name" value="Retrovirus zinc finger-like domains"/>
    <property type="match status" value="1"/>
</dbReference>
<dbReference type="GeneTree" id="ENSGT01050000245310"/>
<feature type="domain" description="CCHC-type" evidence="2">
    <location>
        <begin position="109"/>
        <end position="125"/>
    </location>
</feature>
<feature type="domain" description="CCHC-type" evidence="2">
    <location>
        <begin position="128"/>
        <end position="144"/>
    </location>
</feature>
<dbReference type="PANTHER" id="PTHR22639">
    <property type="entry name" value="GAG-RELATED PROTEIN"/>
    <property type="match status" value="1"/>
</dbReference>
<sequence length="172" mass="19579">MISIITITASFLFPFKILRNWVPVSSVRFSRVLSPHLHLTSYFCVTSCHLSSTDEDGIRTGASLESCHHLPPIIQLAAISGYVFYPCQPKNCRKCGSHEHLATECHNLHCKNCKINEHLTKDCPHPMKCNLCGEEQHTFRTCPKSYANRVRAPQQQEQRQTTVEDRHTSKCS</sequence>
<dbReference type="SMART" id="SM00343">
    <property type="entry name" value="ZnF_C2HC"/>
    <property type="match status" value="3"/>
</dbReference>
<feature type="domain" description="CCHC-type" evidence="2">
    <location>
        <begin position="91"/>
        <end position="107"/>
    </location>
</feature>
<dbReference type="Ensembl" id="ENSFHET00000014362.1">
    <property type="protein sequence ID" value="ENSFHEP00000021864.1"/>
    <property type="gene ID" value="ENSFHEG00000001899.1"/>
</dbReference>
<dbReference type="GO" id="GO:0003690">
    <property type="term" value="F:double-stranded DNA binding"/>
    <property type="evidence" value="ECO:0007669"/>
    <property type="project" value="InterPro"/>
</dbReference>
<dbReference type="PANTHER" id="PTHR22639:SF3">
    <property type="entry name" value="ZINC FINGER CCHC DOMAIN-CONTAINING PROTEIN 3"/>
    <property type="match status" value="1"/>
</dbReference>
<dbReference type="AlphaFoldDB" id="A0A3Q2Q6N8"/>
<protein>
    <recommendedName>
        <fullName evidence="2">CCHC-type domain-containing protein</fullName>
    </recommendedName>
</protein>
<organism evidence="3 4">
    <name type="scientific">Fundulus heteroclitus</name>
    <name type="common">Killifish</name>
    <name type="synonym">Mummichog</name>
    <dbReference type="NCBI Taxonomy" id="8078"/>
    <lineage>
        <taxon>Eukaryota</taxon>
        <taxon>Metazoa</taxon>
        <taxon>Chordata</taxon>
        <taxon>Craniata</taxon>
        <taxon>Vertebrata</taxon>
        <taxon>Euteleostomi</taxon>
        <taxon>Actinopterygii</taxon>
        <taxon>Neopterygii</taxon>
        <taxon>Teleostei</taxon>
        <taxon>Neoteleostei</taxon>
        <taxon>Acanthomorphata</taxon>
        <taxon>Ovalentaria</taxon>
        <taxon>Atherinomorphae</taxon>
        <taxon>Cyprinodontiformes</taxon>
        <taxon>Fundulidae</taxon>
        <taxon>Fundulus</taxon>
    </lineage>
</organism>
<reference evidence="3" key="1">
    <citation type="submission" date="2025-08" db="UniProtKB">
        <authorList>
            <consortium name="Ensembl"/>
        </authorList>
    </citation>
    <scope>IDENTIFICATION</scope>
</reference>
<dbReference type="InterPro" id="IPR001878">
    <property type="entry name" value="Znf_CCHC"/>
</dbReference>
<evidence type="ECO:0000259" key="2">
    <source>
        <dbReference type="SMART" id="SM00343"/>
    </source>
</evidence>
<evidence type="ECO:0000256" key="1">
    <source>
        <dbReference type="SAM" id="MobiDB-lite"/>
    </source>
</evidence>
<reference evidence="3" key="2">
    <citation type="submission" date="2025-09" db="UniProtKB">
        <authorList>
            <consortium name="Ensembl"/>
        </authorList>
    </citation>
    <scope>IDENTIFICATION</scope>
</reference>
<name>A0A3Q2Q6N8_FUNHE</name>
<proteinExistence type="predicted"/>
<dbReference type="GO" id="GO:0003723">
    <property type="term" value="F:RNA binding"/>
    <property type="evidence" value="ECO:0007669"/>
    <property type="project" value="InterPro"/>
</dbReference>
<dbReference type="Gene3D" id="4.10.60.10">
    <property type="entry name" value="Zinc finger, CCHC-type"/>
    <property type="match status" value="1"/>
</dbReference>
<dbReference type="GO" id="GO:0002218">
    <property type="term" value="P:activation of innate immune response"/>
    <property type="evidence" value="ECO:0007669"/>
    <property type="project" value="InterPro"/>
</dbReference>
<accession>A0A3Q2Q6N8</accession>
<evidence type="ECO:0000313" key="4">
    <source>
        <dbReference type="Proteomes" id="UP000265000"/>
    </source>
</evidence>